<dbReference type="AlphaFoldDB" id="A0A1G6PSN4"/>
<proteinExistence type="predicted"/>
<dbReference type="Proteomes" id="UP000199467">
    <property type="component" value="Unassembled WGS sequence"/>
</dbReference>
<evidence type="ECO:0000313" key="1">
    <source>
        <dbReference type="EMBL" id="SDC82407.1"/>
    </source>
</evidence>
<keyword evidence="2" id="KW-1185">Reference proteome</keyword>
<organism evidence="1 2">
    <name type="scientific">Ectopseudomonas chengduensis</name>
    <dbReference type="NCBI Taxonomy" id="489632"/>
    <lineage>
        <taxon>Bacteria</taxon>
        <taxon>Pseudomonadati</taxon>
        <taxon>Pseudomonadota</taxon>
        <taxon>Gammaproteobacteria</taxon>
        <taxon>Pseudomonadales</taxon>
        <taxon>Pseudomonadaceae</taxon>
        <taxon>Ectopseudomonas</taxon>
    </lineage>
</organism>
<dbReference type="InterPro" id="IPR031618">
    <property type="entry name" value="T4SS_TraI"/>
</dbReference>
<accession>A0A1G6PSN4</accession>
<gene>
    <name evidence="1" type="ORF">SAMN05216576_10746</name>
</gene>
<sequence>MDFQVADVAVPDGLQNPPVLRELKEMKGGVVAEGKEAEQGLRFRAVREEALRVGAQTGLAYRYGLIMEYLNTNEPKLNVTFSFAGFVKEGRLLVPAIVQTPNQFILDQEKAEARVVRDAYTIEEEAKIISVVPTWRDYLWQQYGYPEPPHSSMLPRSETEVIAWKAGLDEGWRAGVRQADSIYQDRLASLTKAVEGRHLYKTLESKEMISPAALKVVANRVTFNGRTMNVGEVIYSIKDIANYKQSGDWRPVWTR</sequence>
<dbReference type="GeneID" id="57609161"/>
<dbReference type="RefSeq" id="WP_017362202.1">
    <property type="nucleotide sequence ID" value="NZ_FMZQ01000007.1"/>
</dbReference>
<protein>
    <submittedName>
        <fullName evidence="1">Defect in organelle trafficking protein DotC</fullName>
    </submittedName>
</protein>
<reference evidence="2" key="1">
    <citation type="submission" date="2016-10" db="EMBL/GenBank/DDBJ databases">
        <authorList>
            <person name="Varghese N."/>
            <person name="Submissions S."/>
        </authorList>
    </citation>
    <scope>NUCLEOTIDE SEQUENCE [LARGE SCALE GENOMIC DNA]</scope>
    <source>
        <strain evidence="2">DSM 26382</strain>
    </source>
</reference>
<dbReference type="Pfam" id="PF16932">
    <property type="entry name" value="T4SS_TraI"/>
    <property type="match status" value="1"/>
</dbReference>
<dbReference type="EMBL" id="FMZQ01000007">
    <property type="protein sequence ID" value="SDC82407.1"/>
    <property type="molecule type" value="Genomic_DNA"/>
</dbReference>
<name>A0A1G6PSN4_9GAMM</name>
<evidence type="ECO:0000313" key="2">
    <source>
        <dbReference type="Proteomes" id="UP000199467"/>
    </source>
</evidence>